<protein>
    <submittedName>
        <fullName evidence="2">SoxR reducing system RseC family protein</fullName>
    </submittedName>
</protein>
<reference evidence="2 3" key="1">
    <citation type="submission" date="2020-02" db="EMBL/GenBank/DDBJ databases">
        <title>Genome sequencing for Kineobactrum sp. M2.</title>
        <authorList>
            <person name="Park S.-J."/>
        </authorList>
    </citation>
    <scope>NUCLEOTIDE SEQUENCE [LARGE SCALE GENOMIC DNA]</scope>
    <source>
        <strain evidence="2 3">M2</strain>
    </source>
</reference>
<dbReference type="InterPro" id="IPR007359">
    <property type="entry name" value="SigmaE_reg_RseC_MucC"/>
</dbReference>
<dbReference type="RefSeq" id="WP_163493734.1">
    <property type="nucleotide sequence ID" value="NZ_CP048711.1"/>
</dbReference>
<organism evidence="2 3">
    <name type="scientific">Kineobactrum salinum</name>
    <dbReference type="NCBI Taxonomy" id="2708301"/>
    <lineage>
        <taxon>Bacteria</taxon>
        <taxon>Pseudomonadati</taxon>
        <taxon>Pseudomonadota</taxon>
        <taxon>Gammaproteobacteria</taxon>
        <taxon>Cellvibrionales</taxon>
        <taxon>Halieaceae</taxon>
        <taxon>Kineobactrum</taxon>
    </lineage>
</organism>
<dbReference type="Pfam" id="PF04246">
    <property type="entry name" value="RseC_MucC"/>
    <property type="match status" value="1"/>
</dbReference>
<keyword evidence="1" id="KW-0812">Transmembrane</keyword>
<feature type="transmembrane region" description="Helical" evidence="1">
    <location>
        <begin position="83"/>
        <end position="104"/>
    </location>
</feature>
<dbReference type="Proteomes" id="UP000477680">
    <property type="component" value="Chromosome"/>
</dbReference>
<dbReference type="PANTHER" id="PTHR35867:SF1">
    <property type="entry name" value="PROTEIN RSEC"/>
    <property type="match status" value="1"/>
</dbReference>
<feature type="transmembrane region" description="Helical" evidence="1">
    <location>
        <begin position="110"/>
        <end position="127"/>
    </location>
</feature>
<dbReference type="InterPro" id="IPR026268">
    <property type="entry name" value="RseC"/>
</dbReference>
<proteinExistence type="predicted"/>
<evidence type="ECO:0000256" key="1">
    <source>
        <dbReference type="SAM" id="Phobius"/>
    </source>
</evidence>
<dbReference type="PANTHER" id="PTHR35867">
    <property type="entry name" value="PROTEIN RSEC"/>
    <property type="match status" value="1"/>
</dbReference>
<accession>A0A6C0U4W0</accession>
<gene>
    <name evidence="2" type="ORF">G3T16_02805</name>
</gene>
<evidence type="ECO:0000313" key="3">
    <source>
        <dbReference type="Proteomes" id="UP000477680"/>
    </source>
</evidence>
<name>A0A6C0U4W0_9GAMM</name>
<keyword evidence="3" id="KW-1185">Reference proteome</keyword>
<dbReference type="KEGG" id="kim:G3T16_02805"/>
<keyword evidence="1" id="KW-1133">Transmembrane helix</keyword>
<keyword evidence="1" id="KW-0472">Membrane</keyword>
<dbReference type="AlphaFoldDB" id="A0A6C0U4W0"/>
<evidence type="ECO:0000313" key="2">
    <source>
        <dbReference type="EMBL" id="QIB64484.1"/>
    </source>
</evidence>
<dbReference type="PIRSF" id="PIRSF004923">
    <property type="entry name" value="RseC"/>
    <property type="match status" value="1"/>
</dbReference>
<dbReference type="EMBL" id="CP048711">
    <property type="protein sequence ID" value="QIB64484.1"/>
    <property type="molecule type" value="Genomic_DNA"/>
</dbReference>
<sequence length="159" mass="16687">MISETGRVVAIERDALWVETIRSSTCGSCAARKGCGHGLLNRIRDGQRGLVRVLPGEYSPASCRVNDQVRIGIPEEVILRGSLVVYMTPLLAMLAAAALGASVWPSAADAAAMAGAVTGLLAGLLAVRLHACYHRRDPGLQPVLVGLMSSDAMERATPP</sequence>